<feature type="region of interest" description="Disordered" evidence="1">
    <location>
        <begin position="1"/>
        <end position="20"/>
    </location>
</feature>
<feature type="compositionally biased region" description="Low complexity" evidence="1">
    <location>
        <begin position="8"/>
        <end position="20"/>
    </location>
</feature>
<sequence>MDGVLARGGLSEVASSSSTGSIGVVSCDGVKGDSGTEGVGAGATCSFVASPTAADGASSIFNASKATTGISVASGSASPLTSAGADSASSTAAASTGTGIISSGLPGASVVS</sequence>
<reference evidence="2" key="2">
    <citation type="submission" date="2013-05" db="EMBL/GenBank/DDBJ databases">
        <authorList>
            <person name="Carter J.-M."/>
            <person name="Baker S.C."/>
            <person name="Pink R."/>
            <person name="Carter D.R.F."/>
            <person name="Collins A."/>
            <person name="Tomlin J."/>
            <person name="Gibbs M."/>
            <person name="Breuker C.J."/>
        </authorList>
    </citation>
    <scope>NUCLEOTIDE SEQUENCE</scope>
    <source>
        <tissue evidence="2">Ovary</tissue>
    </source>
</reference>
<protein>
    <submittedName>
        <fullName evidence="2">Uncharacterized protein</fullName>
    </submittedName>
</protein>
<feature type="compositionally biased region" description="Low complexity" evidence="1">
    <location>
        <begin position="81"/>
        <end position="104"/>
    </location>
</feature>
<evidence type="ECO:0000256" key="1">
    <source>
        <dbReference type="SAM" id="MobiDB-lite"/>
    </source>
</evidence>
<dbReference type="AlphaFoldDB" id="S4PP86"/>
<evidence type="ECO:0000313" key="2">
    <source>
        <dbReference type="EMBL" id="JAA92173.1"/>
    </source>
</evidence>
<dbReference type="EMBL" id="GAIX01000387">
    <property type="protein sequence ID" value="JAA92173.1"/>
    <property type="molecule type" value="Transcribed_RNA"/>
</dbReference>
<organism evidence="2">
    <name type="scientific">Pararge aegeria</name>
    <name type="common">speckled wood butterfly</name>
    <dbReference type="NCBI Taxonomy" id="116150"/>
    <lineage>
        <taxon>Eukaryota</taxon>
        <taxon>Metazoa</taxon>
        <taxon>Ecdysozoa</taxon>
        <taxon>Arthropoda</taxon>
        <taxon>Hexapoda</taxon>
        <taxon>Insecta</taxon>
        <taxon>Pterygota</taxon>
        <taxon>Neoptera</taxon>
        <taxon>Endopterygota</taxon>
        <taxon>Lepidoptera</taxon>
        <taxon>Glossata</taxon>
        <taxon>Ditrysia</taxon>
        <taxon>Papilionoidea</taxon>
        <taxon>Nymphalidae</taxon>
        <taxon>Satyrinae</taxon>
        <taxon>Satyrini</taxon>
        <taxon>Parargina</taxon>
        <taxon>Pararge</taxon>
    </lineage>
</organism>
<reference evidence="2" key="1">
    <citation type="journal article" date="2013" name="BMC Genomics">
        <title>Unscrambling butterfly oogenesis.</title>
        <authorList>
            <person name="Carter J.M."/>
            <person name="Baker S.C."/>
            <person name="Pink R."/>
            <person name="Carter D.R."/>
            <person name="Collins A."/>
            <person name="Tomlin J."/>
            <person name="Gibbs M."/>
            <person name="Breuker C.J."/>
        </authorList>
    </citation>
    <scope>NUCLEOTIDE SEQUENCE</scope>
    <source>
        <tissue evidence="2">Ovary</tissue>
    </source>
</reference>
<feature type="region of interest" description="Disordered" evidence="1">
    <location>
        <begin position="73"/>
        <end position="112"/>
    </location>
</feature>
<accession>S4PP86</accession>
<proteinExistence type="predicted"/>
<feature type="non-terminal residue" evidence="2">
    <location>
        <position position="112"/>
    </location>
</feature>
<name>S4PP86_9NEOP</name>
<dbReference type="PROSITE" id="PS51257">
    <property type="entry name" value="PROKAR_LIPOPROTEIN"/>
    <property type="match status" value="1"/>
</dbReference>